<dbReference type="GO" id="GO:0003729">
    <property type="term" value="F:mRNA binding"/>
    <property type="evidence" value="ECO:0000318"/>
    <property type="project" value="GO_Central"/>
</dbReference>
<evidence type="ECO:0000259" key="5">
    <source>
        <dbReference type="PROSITE" id="PS51391"/>
    </source>
</evidence>
<dbReference type="SMART" id="SM00355">
    <property type="entry name" value="ZnF_C2H2"/>
    <property type="match status" value="3"/>
</dbReference>
<dbReference type="Pfam" id="PF04818">
    <property type="entry name" value="CID"/>
    <property type="match status" value="1"/>
</dbReference>
<dbReference type="InterPro" id="IPR000210">
    <property type="entry name" value="BTB/POZ_dom"/>
</dbReference>
<reference evidence="7" key="4">
    <citation type="submission" date="2025-05" db="UniProtKB">
        <authorList>
            <consortium name="Ensembl"/>
        </authorList>
    </citation>
    <scope>IDENTIFICATION</scope>
</reference>
<dbReference type="CDD" id="cd16982">
    <property type="entry name" value="CID_Pcf11"/>
    <property type="match status" value="1"/>
</dbReference>
<protein>
    <submittedName>
        <fullName evidence="6 7">Zinc finger protein</fullName>
    </submittedName>
</protein>
<dbReference type="RefSeq" id="NP_001041468.1">
    <property type="nucleotide sequence ID" value="NM_001048003.1"/>
</dbReference>
<accession>F6SP68</accession>
<feature type="domain" description="CID" evidence="5">
    <location>
        <begin position="1"/>
        <end position="128"/>
    </location>
</feature>
<feature type="compositionally biased region" description="Basic and acidic residues" evidence="2">
    <location>
        <begin position="752"/>
        <end position="767"/>
    </location>
</feature>
<dbReference type="GO" id="GO:0008270">
    <property type="term" value="F:zinc ion binding"/>
    <property type="evidence" value="ECO:0007669"/>
    <property type="project" value="UniProtKB-KW"/>
</dbReference>
<feature type="compositionally biased region" description="Basic and acidic residues" evidence="2">
    <location>
        <begin position="782"/>
        <end position="807"/>
    </location>
</feature>
<keyword evidence="1" id="KW-0862">Zinc</keyword>
<dbReference type="OrthoDB" id="343582at2759"/>
<evidence type="ECO:0000259" key="4">
    <source>
        <dbReference type="PROSITE" id="PS50157"/>
    </source>
</evidence>
<feature type="region of interest" description="Disordered" evidence="2">
    <location>
        <begin position="221"/>
        <end position="247"/>
    </location>
</feature>
<dbReference type="GO" id="GO:0031124">
    <property type="term" value="P:mRNA 3'-end processing"/>
    <property type="evidence" value="ECO:0007669"/>
    <property type="project" value="InterPro"/>
</dbReference>
<reference evidence="7" key="3">
    <citation type="journal article" date="2008" name="Genome Biol.">
        <title>Improved genome assembly and evidence-based global gene model set for the chordate Ciona intestinalis: new insight into intron and operon populations.</title>
        <authorList>
            <person name="Satou Y."/>
            <person name="Mineta K."/>
            <person name="Ogasawara M."/>
            <person name="Sasakura Y."/>
            <person name="Shoguchi E."/>
            <person name="Ueno K."/>
            <person name="Yamada L."/>
            <person name="Matsumoto J."/>
            <person name="Wasserscheid J."/>
            <person name="Dewar K."/>
            <person name="Wiley G.B."/>
            <person name="Macmil S.L."/>
            <person name="Roe B.A."/>
            <person name="Zeller R.W."/>
            <person name="Hastings K.E."/>
            <person name="Lemaire P."/>
            <person name="Lindquist E."/>
            <person name="Endo T."/>
            <person name="Hotta K."/>
            <person name="Inaba K."/>
        </authorList>
    </citation>
    <scope>NUCLEOTIDE SEQUENCE [LARGE SCALE GENOMIC DNA]</scope>
    <source>
        <strain evidence="7">wild type</strain>
    </source>
</reference>
<dbReference type="Pfam" id="PF00651">
    <property type="entry name" value="BTB"/>
    <property type="match status" value="1"/>
</dbReference>
<dbReference type="InterPro" id="IPR036236">
    <property type="entry name" value="Znf_C2H2_sf"/>
</dbReference>
<dbReference type="SUPFAM" id="SSF57667">
    <property type="entry name" value="beta-beta-alpha zinc fingers"/>
    <property type="match status" value="1"/>
</dbReference>
<dbReference type="InterPro" id="IPR013087">
    <property type="entry name" value="Znf_C2H2_type"/>
</dbReference>
<dbReference type="InterPro" id="IPR047415">
    <property type="entry name" value="Pcf11_CID"/>
</dbReference>
<dbReference type="EMBL" id="EAAA01001970">
    <property type="status" value="NOT_ANNOTATED_CDS"/>
    <property type="molecule type" value="Genomic_DNA"/>
</dbReference>
<feature type="compositionally biased region" description="Basic and acidic residues" evidence="2">
    <location>
        <begin position="233"/>
        <end position="244"/>
    </location>
</feature>
<dbReference type="PROSITE" id="PS50157">
    <property type="entry name" value="ZINC_FINGER_C2H2_2"/>
    <property type="match status" value="2"/>
</dbReference>
<sequence>MDSVLAEYEASLAELTFNSKPHINMLTVLAEENVNHASDIALIIKSQLYQVPLKRKLPVLYLMDSIVKNFGGRYRKLFSHSLVEIFLNVFEKADGKTRGDLYKLRSTWDTTFPPQVLKELDIAVRGVDHNWPMRSKKHSRSKNPLGLGHNSSFDKVSDDELKYGESSRRLSEADQSTEVEELVEEEEIEMDDESLGVLEMLEEKLRKRQAELTRLEYLDAGTTSPDVYQPPENVKKDETRKASISEDEDLAPVSHWMAHSSSFEPKKRTLDDLDRITRGRVISHFTEDATKIPVDTKQEVEPPVVNSKPQVKMQEVCVQTEEKINVDASVQNTLECKDESTQYRFRRKTKNFMSQYKVPTKTIGTYFKVKTKDSASQYEPPLPIQDTAADSTCLPLDDEPLVKDEQCRSKLSRKHHALMVLQSLSRQQDLGMLCDITLAAQGELFKAHKVILAACSDFFHTLFASEEIRQTPLSYIELQGITASALRLVLDYIYTSEVSVGDSIKNTQEIITAAKRLKINSLLPACNALEQALLSDQDLSGLVISNTELVFPNSKINYGNSGSFMHSSDETSSLEFVQKPHIKREHGIYDDTDSPVSPELKPIINETYEAPNSLKHKLSETKVKEKAVKRKERSQSCVEVSTTVKRRKSEDTVKPYSCNSCHKTFWKEKSLHSHRAKSHPNLTLGQVTKALSTLANEVKPDANNPRCPHCKLYFKNSGALSTHIKWNHEDCQSSSSKNSDDHSGSRSSPTQQKDKQYSDNDNKDLTRKPNRIGVHNPVHPKPKLEKTKSKSEKLKVEATNDKGRQDLKSLPVTTETEDSTVRPRLYQCELCEEIFSVQCFFKAHMASHKRAAENGGER</sequence>
<keyword evidence="1" id="KW-0863">Zinc-finger</keyword>
<dbReference type="GO" id="GO:0000993">
    <property type="term" value="F:RNA polymerase II complex binding"/>
    <property type="evidence" value="ECO:0000318"/>
    <property type="project" value="GO_Central"/>
</dbReference>
<dbReference type="SMART" id="SM00582">
    <property type="entry name" value="RPR"/>
    <property type="match status" value="1"/>
</dbReference>
<dbReference type="KEGG" id="cin:751579"/>
<dbReference type="EMBL" id="BR000059">
    <property type="protein sequence ID" value="FAA00090.1"/>
    <property type="molecule type" value="mRNA"/>
</dbReference>
<keyword evidence="1" id="KW-0479">Metal-binding</keyword>
<dbReference type="Proteomes" id="UP000008144">
    <property type="component" value="Chromosome 4"/>
</dbReference>
<dbReference type="HOGENOM" id="CLU_333142_0_0_1"/>
<dbReference type="GO" id="GO:0005849">
    <property type="term" value="C:mRNA cleavage factor complex"/>
    <property type="evidence" value="ECO:0000318"/>
    <property type="project" value="GO_Central"/>
</dbReference>
<keyword evidence="8" id="KW-1185">Reference proteome</keyword>
<dbReference type="FunFam" id="1.25.40.90:FF:000084">
    <property type="entry name" value="zinc finger protein 55 isoform X1"/>
    <property type="match status" value="1"/>
</dbReference>
<dbReference type="SUPFAM" id="SSF48464">
    <property type="entry name" value="ENTH/VHS domain"/>
    <property type="match status" value="1"/>
</dbReference>
<dbReference type="Gene3D" id="3.30.160.60">
    <property type="entry name" value="Classic Zinc Finger"/>
    <property type="match status" value="1"/>
</dbReference>
<proteinExistence type="evidence at transcript level"/>
<dbReference type="CTD" id="751579"/>
<accession>A0A1W2VRK3</accession>
<dbReference type="PROSITE" id="PS51391">
    <property type="entry name" value="CID"/>
    <property type="match status" value="1"/>
</dbReference>
<dbReference type="InterPro" id="IPR045154">
    <property type="entry name" value="PCF11-like"/>
</dbReference>
<dbReference type="Ensembl" id="ENSCINT00000006826.3">
    <property type="protein sequence ID" value="ENSCINP00000006826.3"/>
    <property type="gene ID" value="ENSCING00000003327.3"/>
</dbReference>
<gene>
    <name evidence="6" type="primary">Ci-ZF(C2H2)-55</name>
    <name evidence="7" type="synonym">zf(c2h2)-55</name>
</gene>
<dbReference type="GO" id="GO:0006369">
    <property type="term" value="P:termination of RNA polymerase II transcription"/>
    <property type="evidence" value="ECO:0000318"/>
    <property type="project" value="GO_Central"/>
</dbReference>
<evidence type="ECO:0000313" key="7">
    <source>
        <dbReference type="Ensembl" id="ENSCINP00000006826.3"/>
    </source>
</evidence>
<evidence type="ECO:0000256" key="1">
    <source>
        <dbReference type="PROSITE-ProRule" id="PRU00042"/>
    </source>
</evidence>
<dbReference type="STRING" id="7719.ENSCINP00000006826"/>
<dbReference type="InterPro" id="IPR008942">
    <property type="entry name" value="ENTH_VHS"/>
</dbReference>
<dbReference type="Gene3D" id="3.30.710.10">
    <property type="entry name" value="Potassium Channel Kv1.1, Chain A"/>
    <property type="match status" value="1"/>
</dbReference>
<name>Q1RLH5_CIOIN</name>
<dbReference type="SMART" id="SM00225">
    <property type="entry name" value="BTB"/>
    <property type="match status" value="1"/>
</dbReference>
<dbReference type="PANTHER" id="PTHR15921:SF3">
    <property type="entry name" value="PRE-MRNA CLEAVAGE COMPLEX 2 PROTEIN PCF11"/>
    <property type="match status" value="1"/>
</dbReference>
<dbReference type="InterPro" id="IPR011333">
    <property type="entry name" value="SKP1/BTB/POZ_sf"/>
</dbReference>
<accession>Q1RLH5</accession>
<reference evidence="8" key="1">
    <citation type="journal article" date="2002" name="Science">
        <title>The draft genome of Ciona intestinalis: insights into chordate and vertebrate origins.</title>
        <authorList>
            <person name="Dehal P."/>
            <person name="Satou Y."/>
            <person name="Campbell R.K."/>
            <person name="Chapman J."/>
            <person name="Degnan B."/>
            <person name="De Tomaso A."/>
            <person name="Davidson B."/>
            <person name="Di Gregorio A."/>
            <person name="Gelpke M."/>
            <person name="Goodstein D.M."/>
            <person name="Harafuji N."/>
            <person name="Hastings K.E."/>
            <person name="Ho I."/>
            <person name="Hotta K."/>
            <person name="Huang W."/>
            <person name="Kawashima T."/>
            <person name="Lemaire P."/>
            <person name="Martinez D."/>
            <person name="Meinertzhagen I.A."/>
            <person name="Necula S."/>
            <person name="Nonaka M."/>
            <person name="Putnam N."/>
            <person name="Rash S."/>
            <person name="Saiga H."/>
            <person name="Satake M."/>
            <person name="Terry A."/>
            <person name="Yamada L."/>
            <person name="Wang H.G."/>
            <person name="Awazu S."/>
            <person name="Azumi K."/>
            <person name="Boore J."/>
            <person name="Branno M."/>
            <person name="Chin-Bow S."/>
            <person name="DeSantis R."/>
            <person name="Doyle S."/>
            <person name="Francino P."/>
            <person name="Keys D.N."/>
            <person name="Haga S."/>
            <person name="Hayashi H."/>
            <person name="Hino K."/>
            <person name="Imai K.S."/>
            <person name="Inaba K."/>
            <person name="Kano S."/>
            <person name="Kobayashi K."/>
            <person name="Kobayashi M."/>
            <person name="Lee B.I."/>
            <person name="Makabe K.W."/>
            <person name="Manohar C."/>
            <person name="Matassi G."/>
            <person name="Medina M."/>
            <person name="Mochizuki Y."/>
            <person name="Mount S."/>
            <person name="Morishita T."/>
            <person name="Miura S."/>
            <person name="Nakayama A."/>
            <person name="Nishizaka S."/>
            <person name="Nomoto H."/>
            <person name="Ohta F."/>
            <person name="Oishi K."/>
            <person name="Rigoutsos I."/>
            <person name="Sano M."/>
            <person name="Sasaki A."/>
            <person name="Sasakura Y."/>
            <person name="Shoguchi E."/>
            <person name="Shin-i T."/>
            <person name="Spagnuolo A."/>
            <person name="Stainier D."/>
            <person name="Suzuki M.M."/>
            <person name="Tassy O."/>
            <person name="Takatori N."/>
            <person name="Tokuoka M."/>
            <person name="Yagi K."/>
            <person name="Yoshizaki F."/>
            <person name="Wada S."/>
            <person name="Zhang C."/>
            <person name="Hyatt P.D."/>
            <person name="Larimer F."/>
            <person name="Detter C."/>
            <person name="Doggett N."/>
            <person name="Glavina T."/>
            <person name="Hawkins T."/>
            <person name="Richardson P."/>
            <person name="Lucas S."/>
            <person name="Kohara Y."/>
            <person name="Levine M."/>
            <person name="Satoh N."/>
            <person name="Rokhsar D.S."/>
        </authorList>
    </citation>
    <scope>NUCLEOTIDE SEQUENCE [LARGE SCALE GENOMIC DNA]</scope>
</reference>
<dbReference type="PANTHER" id="PTHR15921">
    <property type="entry name" value="PRE-MRNA CLEAVAGE COMPLEX II"/>
    <property type="match status" value="1"/>
</dbReference>
<evidence type="ECO:0000259" key="3">
    <source>
        <dbReference type="PROSITE" id="PS50097"/>
    </source>
</evidence>
<dbReference type="AlphaFoldDB" id="Q1RLH5"/>
<feature type="region of interest" description="Disordered" evidence="2">
    <location>
        <begin position="730"/>
        <end position="818"/>
    </location>
</feature>
<feature type="domain" description="BTB" evidence="3">
    <location>
        <begin position="434"/>
        <end position="502"/>
    </location>
</feature>
<dbReference type="PROSITE" id="PS50097">
    <property type="entry name" value="BTB"/>
    <property type="match status" value="1"/>
</dbReference>
<dbReference type="GeneTree" id="ENSGT00440000034259"/>
<reference evidence="6" key="2">
    <citation type="journal article" date="2006" name="Dev. Biol.">
        <title>Systematic analysis of embryonic expression profiles of zinc finger genes in Ciona intestinalis.</title>
        <authorList>
            <person name="Miwata K."/>
            <person name="Chiba T."/>
            <person name="Horii R."/>
            <person name="Yamada L."/>
            <person name="Kubo A."/>
            <person name="Miyamura D."/>
            <person name="Satoh N."/>
            <person name="Satou Y."/>
        </authorList>
    </citation>
    <scope>NUCLEOTIDE SEQUENCE</scope>
</reference>
<feature type="domain" description="C2H2-type" evidence="4">
    <location>
        <begin position="826"/>
        <end position="853"/>
    </location>
</feature>
<organism evidence="6">
    <name type="scientific">Ciona intestinalis</name>
    <name type="common">Transparent sea squirt</name>
    <name type="synonym">Ascidia intestinalis</name>
    <dbReference type="NCBI Taxonomy" id="7719"/>
    <lineage>
        <taxon>Eukaryota</taxon>
        <taxon>Metazoa</taxon>
        <taxon>Chordata</taxon>
        <taxon>Tunicata</taxon>
        <taxon>Ascidiacea</taxon>
        <taxon>Phlebobranchia</taxon>
        <taxon>Cionidae</taxon>
        <taxon>Ciona</taxon>
    </lineage>
</organism>
<dbReference type="PROSITE" id="PS00028">
    <property type="entry name" value="ZINC_FINGER_C2H2_1"/>
    <property type="match status" value="3"/>
</dbReference>
<dbReference type="GeneID" id="751579"/>
<dbReference type="InterPro" id="IPR006569">
    <property type="entry name" value="CID_dom"/>
</dbReference>
<dbReference type="GO" id="GO:0005737">
    <property type="term" value="C:cytoplasm"/>
    <property type="evidence" value="ECO:0000318"/>
    <property type="project" value="GO_Central"/>
</dbReference>
<dbReference type="Gene3D" id="1.25.40.90">
    <property type="match status" value="1"/>
</dbReference>
<evidence type="ECO:0000313" key="8">
    <source>
        <dbReference type="Proteomes" id="UP000008144"/>
    </source>
</evidence>
<feature type="region of interest" description="Disordered" evidence="2">
    <location>
        <begin position="133"/>
        <end position="153"/>
    </location>
</feature>
<evidence type="ECO:0000256" key="2">
    <source>
        <dbReference type="SAM" id="MobiDB-lite"/>
    </source>
</evidence>
<evidence type="ECO:0000313" key="6">
    <source>
        <dbReference type="EMBL" id="FAA00090.1"/>
    </source>
</evidence>
<dbReference type="SUPFAM" id="SSF54695">
    <property type="entry name" value="POZ domain"/>
    <property type="match status" value="1"/>
</dbReference>
<feature type="domain" description="C2H2-type" evidence="4">
    <location>
        <begin position="656"/>
        <end position="679"/>
    </location>
</feature>